<sequence>MIRLGPFFTRLLALLLLVQWGLVFEYGMQPLASMAGGHSVVICGAEGLTTAVLDDEGRPVPQPAAKHGLCPGCCGPVALEAPAPSALALPVVWPAGQAPLGDEGLPVAPPRAPPQQPRAPPTA</sequence>
<protein>
    <submittedName>
        <fullName evidence="2">DUF2946 family protein</fullName>
    </submittedName>
</protein>
<accession>A0ABS1U604</accession>
<proteinExistence type="predicted"/>
<evidence type="ECO:0000313" key="3">
    <source>
        <dbReference type="Proteomes" id="UP000660885"/>
    </source>
</evidence>
<dbReference type="InterPro" id="IPR021333">
    <property type="entry name" value="DUF2946"/>
</dbReference>
<dbReference type="Pfam" id="PF11162">
    <property type="entry name" value="DUF2946"/>
    <property type="match status" value="1"/>
</dbReference>
<gene>
    <name evidence="2" type="ORF">JMJ56_19060</name>
</gene>
<feature type="region of interest" description="Disordered" evidence="1">
    <location>
        <begin position="100"/>
        <end position="123"/>
    </location>
</feature>
<comment type="caution">
    <text evidence="2">The sequence shown here is derived from an EMBL/GenBank/DDBJ whole genome shotgun (WGS) entry which is preliminary data.</text>
</comment>
<feature type="compositionally biased region" description="Pro residues" evidence="1">
    <location>
        <begin position="107"/>
        <end position="123"/>
    </location>
</feature>
<evidence type="ECO:0000313" key="2">
    <source>
        <dbReference type="EMBL" id="MBL6080120.1"/>
    </source>
</evidence>
<dbReference type="RefSeq" id="WP_202833362.1">
    <property type="nucleotide sequence ID" value="NZ_JAETWB010000011.1"/>
</dbReference>
<evidence type="ECO:0000256" key="1">
    <source>
        <dbReference type="SAM" id="MobiDB-lite"/>
    </source>
</evidence>
<reference evidence="2 3" key="1">
    <citation type="submission" date="2021-01" db="EMBL/GenBank/DDBJ databases">
        <title>Belnapia mucosa sp. nov. and Belnapia arida sp. nov., isolated from the Tabernas Desert (Almeria, Spain).</title>
        <authorList>
            <person name="Molina-Menor E."/>
            <person name="Vidal-Verdu A."/>
            <person name="Calonge A."/>
            <person name="Satari L."/>
            <person name="Pereto J."/>
            <person name="Porcar M."/>
        </authorList>
    </citation>
    <scope>NUCLEOTIDE SEQUENCE [LARGE SCALE GENOMIC DNA]</scope>
    <source>
        <strain evidence="2 3">T18</strain>
    </source>
</reference>
<organism evidence="2 3">
    <name type="scientific">Belnapia arida</name>
    <dbReference type="NCBI Taxonomy" id="2804533"/>
    <lineage>
        <taxon>Bacteria</taxon>
        <taxon>Pseudomonadati</taxon>
        <taxon>Pseudomonadota</taxon>
        <taxon>Alphaproteobacteria</taxon>
        <taxon>Acetobacterales</taxon>
        <taxon>Roseomonadaceae</taxon>
        <taxon>Belnapia</taxon>
    </lineage>
</organism>
<name>A0ABS1U604_9PROT</name>
<keyword evidence="3" id="KW-1185">Reference proteome</keyword>
<dbReference type="Proteomes" id="UP000660885">
    <property type="component" value="Unassembled WGS sequence"/>
</dbReference>
<dbReference type="EMBL" id="JAETWB010000011">
    <property type="protein sequence ID" value="MBL6080120.1"/>
    <property type="molecule type" value="Genomic_DNA"/>
</dbReference>